<name>A0ABW1BP37_9ACTN</name>
<organism evidence="1 2">
    <name type="scientific">Nonomuraea harbinensis</name>
    <dbReference type="NCBI Taxonomy" id="1286938"/>
    <lineage>
        <taxon>Bacteria</taxon>
        <taxon>Bacillati</taxon>
        <taxon>Actinomycetota</taxon>
        <taxon>Actinomycetes</taxon>
        <taxon>Streptosporangiales</taxon>
        <taxon>Streptosporangiaceae</taxon>
        <taxon>Nonomuraea</taxon>
    </lineage>
</organism>
<evidence type="ECO:0000313" key="2">
    <source>
        <dbReference type="Proteomes" id="UP001596096"/>
    </source>
</evidence>
<evidence type="ECO:0000313" key="1">
    <source>
        <dbReference type="EMBL" id="MFC5814433.1"/>
    </source>
</evidence>
<accession>A0ABW1BP37</accession>
<proteinExistence type="predicted"/>
<dbReference type="RefSeq" id="WP_219543109.1">
    <property type="nucleotide sequence ID" value="NZ_JAHKRN010000002.1"/>
</dbReference>
<comment type="caution">
    <text evidence="1">The sequence shown here is derived from an EMBL/GenBank/DDBJ whole genome shotgun (WGS) entry which is preliminary data.</text>
</comment>
<dbReference type="Proteomes" id="UP001596096">
    <property type="component" value="Unassembled WGS sequence"/>
</dbReference>
<sequence length="431" mass="47376">MVRGSAWFPEWAALIRTQRKARGWDVHTMARQLRQAAGFERDALPDHDALVRSIRRWESGKITVLSERYRLLYCRALSIDEPALFPEGPAAINGEETDTEDGDPTNRRDALRFAALLPALASLPEDAEPREFTRHSEETDVGAATLDQVRQAIAAYGTDYATQPVSELWEPARQDRRRVAALLQRRTTLRQRRDLYVDAAWLSTILAWLAHDGGKQRTALAYAHDAWRHADEAEHAETAAWAKDVEATILLYGNRPAEALRAARTGAARAPAGGPAAARLISQTMRISARLGRGPGTLRSVPNHLPAHQAGLFSADVARFHSFAATSYLWLGDPRSAETHAKEALDLYASAPGISPTRRTITLLDLAIAKAQLRDLDGALSLGASALQLSRPASAVTDRSKDLGRVLGESFPHSVQVKDWQAASRLDGPRH</sequence>
<dbReference type="EMBL" id="JBHSNW010000002">
    <property type="protein sequence ID" value="MFC5814433.1"/>
    <property type="molecule type" value="Genomic_DNA"/>
</dbReference>
<reference evidence="2" key="1">
    <citation type="journal article" date="2019" name="Int. J. Syst. Evol. Microbiol.">
        <title>The Global Catalogue of Microorganisms (GCM) 10K type strain sequencing project: providing services to taxonomists for standard genome sequencing and annotation.</title>
        <authorList>
            <consortium name="The Broad Institute Genomics Platform"/>
            <consortium name="The Broad Institute Genome Sequencing Center for Infectious Disease"/>
            <person name="Wu L."/>
            <person name="Ma J."/>
        </authorList>
    </citation>
    <scope>NUCLEOTIDE SEQUENCE [LARGE SCALE GENOMIC DNA]</scope>
    <source>
        <strain evidence="2">CGMCC 4.7106</strain>
    </source>
</reference>
<gene>
    <name evidence="1" type="ORF">ACFPUY_05030</name>
</gene>
<protein>
    <submittedName>
        <fullName evidence="1">Tetratricopeptide repeat protein</fullName>
    </submittedName>
</protein>
<keyword evidence="2" id="KW-1185">Reference proteome</keyword>